<gene>
    <name evidence="8" type="ORF">GUITHDRAFT_99905</name>
</gene>
<dbReference type="KEGG" id="gtt:GUITHDRAFT_99905"/>
<reference evidence="10" key="2">
    <citation type="submission" date="2012-11" db="EMBL/GenBank/DDBJ databases">
        <authorList>
            <person name="Kuo A."/>
            <person name="Curtis B.A."/>
            <person name="Tanifuji G."/>
            <person name="Burki F."/>
            <person name="Gruber A."/>
            <person name="Irimia M."/>
            <person name="Maruyama S."/>
            <person name="Arias M.C."/>
            <person name="Ball S.G."/>
            <person name="Gile G.H."/>
            <person name="Hirakawa Y."/>
            <person name="Hopkins J.F."/>
            <person name="Rensing S.A."/>
            <person name="Schmutz J."/>
            <person name="Symeonidi A."/>
            <person name="Elias M."/>
            <person name="Eveleigh R.J."/>
            <person name="Herman E.K."/>
            <person name="Klute M.J."/>
            <person name="Nakayama T."/>
            <person name="Obornik M."/>
            <person name="Reyes-Prieto A."/>
            <person name="Armbrust E.V."/>
            <person name="Aves S.J."/>
            <person name="Beiko R.G."/>
            <person name="Coutinho P."/>
            <person name="Dacks J.B."/>
            <person name="Durnford D.G."/>
            <person name="Fast N.M."/>
            <person name="Green B.R."/>
            <person name="Grisdale C."/>
            <person name="Hempe F."/>
            <person name="Henrissat B."/>
            <person name="Hoppner M.P."/>
            <person name="Ishida K.-I."/>
            <person name="Kim E."/>
            <person name="Koreny L."/>
            <person name="Kroth P.G."/>
            <person name="Liu Y."/>
            <person name="Malik S.-B."/>
            <person name="Maier U.G."/>
            <person name="McRose D."/>
            <person name="Mock T."/>
            <person name="Neilson J.A."/>
            <person name="Onodera N.T."/>
            <person name="Poole A.M."/>
            <person name="Pritham E.J."/>
            <person name="Richards T.A."/>
            <person name="Rocap G."/>
            <person name="Roy S.W."/>
            <person name="Sarai C."/>
            <person name="Schaack S."/>
            <person name="Shirato S."/>
            <person name="Slamovits C.H."/>
            <person name="Spencer D.F."/>
            <person name="Suzuki S."/>
            <person name="Worden A.Z."/>
            <person name="Zauner S."/>
            <person name="Barry K."/>
            <person name="Bell C."/>
            <person name="Bharti A.K."/>
            <person name="Crow J.A."/>
            <person name="Grimwood J."/>
            <person name="Kramer R."/>
            <person name="Lindquist E."/>
            <person name="Lucas S."/>
            <person name="Salamov A."/>
            <person name="McFadden G.I."/>
            <person name="Lane C.E."/>
            <person name="Keeling P.J."/>
            <person name="Gray M.W."/>
            <person name="Grigoriev I.V."/>
            <person name="Archibald J.M."/>
        </authorList>
    </citation>
    <scope>NUCLEOTIDE SEQUENCE</scope>
    <source>
        <strain evidence="10">CCMP2712</strain>
    </source>
</reference>
<evidence type="ECO:0000259" key="7">
    <source>
        <dbReference type="PROSITE" id="PS50922"/>
    </source>
</evidence>
<evidence type="ECO:0000313" key="9">
    <source>
        <dbReference type="EnsemblProtists" id="EKX54426"/>
    </source>
</evidence>
<evidence type="ECO:0000256" key="6">
    <source>
        <dbReference type="SAM" id="Phobius"/>
    </source>
</evidence>
<comment type="subcellular location">
    <subcellularLocation>
        <location evidence="1">Membrane</location>
        <topology evidence="1">Multi-pass membrane protein</topology>
    </subcellularLocation>
</comment>
<evidence type="ECO:0000256" key="2">
    <source>
        <dbReference type="ARBA" id="ARBA00022692"/>
    </source>
</evidence>
<feature type="transmembrane region" description="Helical" evidence="6">
    <location>
        <begin position="156"/>
        <end position="173"/>
    </location>
</feature>
<dbReference type="EnsemblProtists" id="EKX54426">
    <property type="protein sequence ID" value="EKX54426"/>
    <property type="gene ID" value="GUITHDRAFT_99905"/>
</dbReference>
<evidence type="ECO:0000313" key="10">
    <source>
        <dbReference type="Proteomes" id="UP000011087"/>
    </source>
</evidence>
<sequence length="262" mass="30318">MLLDLKSSSLPALAVWEALSCVPASEILISFALWWMLYLGSKLALRNFPVYVSWDAVTQYKARGLVPSTVFLLLIVPSSIWAIAYDDELKHMRVTGKTELSNSIIAVAAGYFMYDSLIVFWHLKHDGVAYLVHGVLCMFTYLIAVMYQVYQFYGPVFLLFESTTLFVNARWLLYELKMTSTSLYFYNGLALLLSWIFVRLVFGYTYSYFFWMDTLDAHSKKNLDFFIILWYTTANIGLNFLNTIWFFKILRGALRALRGKKA</sequence>
<dbReference type="PaxDb" id="55529-EKX54426"/>
<dbReference type="GO" id="GO:0016020">
    <property type="term" value="C:membrane"/>
    <property type="evidence" value="ECO:0007669"/>
    <property type="project" value="UniProtKB-SubCell"/>
</dbReference>
<feature type="domain" description="TLC" evidence="7">
    <location>
        <begin position="60"/>
        <end position="258"/>
    </location>
</feature>
<dbReference type="Proteomes" id="UP000011087">
    <property type="component" value="Unassembled WGS sequence"/>
</dbReference>
<evidence type="ECO:0000256" key="4">
    <source>
        <dbReference type="ARBA" id="ARBA00023136"/>
    </source>
</evidence>
<dbReference type="STRING" id="905079.L1K0R6"/>
<dbReference type="EMBL" id="JH992967">
    <property type="protein sequence ID" value="EKX54426.1"/>
    <property type="molecule type" value="Genomic_DNA"/>
</dbReference>
<evidence type="ECO:0000256" key="3">
    <source>
        <dbReference type="ARBA" id="ARBA00022989"/>
    </source>
</evidence>
<dbReference type="Pfam" id="PF03798">
    <property type="entry name" value="TRAM_LAG1_CLN8"/>
    <property type="match status" value="1"/>
</dbReference>
<name>L1K0R6_GUITC</name>
<feature type="transmembrane region" description="Helical" evidence="6">
    <location>
        <begin position="226"/>
        <end position="250"/>
    </location>
</feature>
<keyword evidence="4 5" id="KW-0472">Membrane</keyword>
<dbReference type="eggNOG" id="KOG4561">
    <property type="taxonomic scope" value="Eukaryota"/>
</dbReference>
<evidence type="ECO:0000313" key="8">
    <source>
        <dbReference type="EMBL" id="EKX54426.1"/>
    </source>
</evidence>
<evidence type="ECO:0000256" key="1">
    <source>
        <dbReference type="ARBA" id="ARBA00004141"/>
    </source>
</evidence>
<dbReference type="SMART" id="SM00724">
    <property type="entry name" value="TLC"/>
    <property type="match status" value="1"/>
</dbReference>
<proteinExistence type="predicted"/>
<keyword evidence="10" id="KW-1185">Reference proteome</keyword>
<keyword evidence="3 6" id="KW-1133">Transmembrane helix</keyword>
<dbReference type="InterPro" id="IPR050846">
    <property type="entry name" value="TLCD"/>
</dbReference>
<feature type="transmembrane region" description="Helical" evidence="6">
    <location>
        <begin position="130"/>
        <end position="150"/>
    </location>
</feature>
<dbReference type="PANTHER" id="PTHR13439">
    <property type="entry name" value="CT120 PROTEIN"/>
    <property type="match status" value="1"/>
</dbReference>
<dbReference type="RefSeq" id="XP_005841406.1">
    <property type="nucleotide sequence ID" value="XM_005841349.1"/>
</dbReference>
<accession>L1K0R6</accession>
<feature type="transmembrane region" description="Helical" evidence="6">
    <location>
        <begin position="185"/>
        <end position="206"/>
    </location>
</feature>
<dbReference type="PANTHER" id="PTHR13439:SF0">
    <property type="entry name" value="TOPOISOMERASE I DAMAGE AFFECTED PROTEIN 4"/>
    <property type="match status" value="1"/>
</dbReference>
<organism evidence="8">
    <name type="scientific">Guillardia theta (strain CCMP2712)</name>
    <name type="common">Cryptophyte</name>
    <dbReference type="NCBI Taxonomy" id="905079"/>
    <lineage>
        <taxon>Eukaryota</taxon>
        <taxon>Cryptophyceae</taxon>
        <taxon>Pyrenomonadales</taxon>
        <taxon>Geminigeraceae</taxon>
        <taxon>Guillardia</taxon>
    </lineage>
</organism>
<dbReference type="GeneID" id="17311189"/>
<dbReference type="InterPro" id="IPR006634">
    <property type="entry name" value="TLC-dom"/>
</dbReference>
<dbReference type="GO" id="GO:0055088">
    <property type="term" value="P:lipid homeostasis"/>
    <property type="evidence" value="ECO:0007669"/>
    <property type="project" value="TreeGrafter"/>
</dbReference>
<dbReference type="PROSITE" id="PS50922">
    <property type="entry name" value="TLC"/>
    <property type="match status" value="1"/>
</dbReference>
<feature type="transmembrane region" description="Helical" evidence="6">
    <location>
        <begin position="65"/>
        <end position="84"/>
    </location>
</feature>
<reference evidence="9" key="3">
    <citation type="submission" date="2015-06" db="UniProtKB">
        <authorList>
            <consortium name="EnsemblProtists"/>
        </authorList>
    </citation>
    <scope>IDENTIFICATION</scope>
</reference>
<protein>
    <recommendedName>
        <fullName evidence="7">TLC domain-containing protein</fullName>
    </recommendedName>
</protein>
<dbReference type="GO" id="GO:0005783">
    <property type="term" value="C:endoplasmic reticulum"/>
    <property type="evidence" value="ECO:0007669"/>
    <property type="project" value="TreeGrafter"/>
</dbReference>
<dbReference type="HOGENOM" id="CLU_1063348_0_0_1"/>
<reference evidence="8 10" key="1">
    <citation type="journal article" date="2012" name="Nature">
        <title>Algal genomes reveal evolutionary mosaicism and the fate of nucleomorphs.</title>
        <authorList>
            <consortium name="DOE Joint Genome Institute"/>
            <person name="Curtis B.A."/>
            <person name="Tanifuji G."/>
            <person name="Burki F."/>
            <person name="Gruber A."/>
            <person name="Irimia M."/>
            <person name="Maruyama S."/>
            <person name="Arias M.C."/>
            <person name="Ball S.G."/>
            <person name="Gile G.H."/>
            <person name="Hirakawa Y."/>
            <person name="Hopkins J.F."/>
            <person name="Kuo A."/>
            <person name="Rensing S.A."/>
            <person name="Schmutz J."/>
            <person name="Symeonidi A."/>
            <person name="Elias M."/>
            <person name="Eveleigh R.J."/>
            <person name="Herman E.K."/>
            <person name="Klute M.J."/>
            <person name="Nakayama T."/>
            <person name="Obornik M."/>
            <person name="Reyes-Prieto A."/>
            <person name="Armbrust E.V."/>
            <person name="Aves S.J."/>
            <person name="Beiko R.G."/>
            <person name="Coutinho P."/>
            <person name="Dacks J.B."/>
            <person name="Durnford D.G."/>
            <person name="Fast N.M."/>
            <person name="Green B.R."/>
            <person name="Grisdale C.J."/>
            <person name="Hempel F."/>
            <person name="Henrissat B."/>
            <person name="Hoppner M.P."/>
            <person name="Ishida K."/>
            <person name="Kim E."/>
            <person name="Koreny L."/>
            <person name="Kroth P.G."/>
            <person name="Liu Y."/>
            <person name="Malik S.B."/>
            <person name="Maier U.G."/>
            <person name="McRose D."/>
            <person name="Mock T."/>
            <person name="Neilson J.A."/>
            <person name="Onodera N.T."/>
            <person name="Poole A.M."/>
            <person name="Pritham E.J."/>
            <person name="Richards T.A."/>
            <person name="Rocap G."/>
            <person name="Roy S.W."/>
            <person name="Sarai C."/>
            <person name="Schaack S."/>
            <person name="Shirato S."/>
            <person name="Slamovits C.H."/>
            <person name="Spencer D.F."/>
            <person name="Suzuki S."/>
            <person name="Worden A.Z."/>
            <person name="Zauner S."/>
            <person name="Barry K."/>
            <person name="Bell C."/>
            <person name="Bharti A.K."/>
            <person name="Crow J.A."/>
            <person name="Grimwood J."/>
            <person name="Kramer R."/>
            <person name="Lindquist E."/>
            <person name="Lucas S."/>
            <person name="Salamov A."/>
            <person name="McFadden G.I."/>
            <person name="Lane C.E."/>
            <person name="Keeling P.J."/>
            <person name="Gray M.W."/>
            <person name="Grigoriev I.V."/>
            <person name="Archibald J.M."/>
        </authorList>
    </citation>
    <scope>NUCLEOTIDE SEQUENCE</scope>
    <source>
        <strain evidence="8 10">CCMP2712</strain>
    </source>
</reference>
<evidence type="ECO:0000256" key="5">
    <source>
        <dbReference type="PROSITE-ProRule" id="PRU00205"/>
    </source>
</evidence>
<dbReference type="AlphaFoldDB" id="L1K0R6"/>
<dbReference type="OrthoDB" id="10266980at2759"/>
<feature type="transmembrane region" description="Helical" evidence="6">
    <location>
        <begin position="104"/>
        <end position="123"/>
    </location>
</feature>
<keyword evidence="2 5" id="KW-0812">Transmembrane</keyword>
<dbReference type="OMA" id="ILMCKMA"/>